<protein>
    <submittedName>
        <fullName evidence="2">Uncharacterized protein</fullName>
    </submittedName>
</protein>
<organism evidence="2 3">
    <name type="scientific">Chryseobacterium taihuense</name>
    <dbReference type="NCBI Taxonomy" id="1141221"/>
    <lineage>
        <taxon>Bacteria</taxon>
        <taxon>Pseudomonadati</taxon>
        <taxon>Bacteroidota</taxon>
        <taxon>Flavobacteriia</taxon>
        <taxon>Flavobacteriales</taxon>
        <taxon>Weeksellaceae</taxon>
        <taxon>Chryseobacterium group</taxon>
        <taxon>Chryseobacterium</taxon>
    </lineage>
</organism>
<keyword evidence="1" id="KW-0472">Membrane</keyword>
<feature type="transmembrane region" description="Helical" evidence="1">
    <location>
        <begin position="12"/>
        <end position="34"/>
    </location>
</feature>
<dbReference type="Proteomes" id="UP000290013">
    <property type="component" value="Chromosome"/>
</dbReference>
<evidence type="ECO:0000313" key="2">
    <source>
        <dbReference type="EMBL" id="VFB05135.1"/>
    </source>
</evidence>
<sequence>MVSTVAKSIENALGKAVPVLIGFLASLLGIGGLADKVLGVIRKIRHGYRYGDHSNPSHSRRYQMDHGLAHSGWTFVKAAMAIIDVVKFFIQRAAQIMELIKAFTDSVAAIASGKVGAVAKSKN</sequence>
<evidence type="ECO:0000256" key="1">
    <source>
        <dbReference type="SAM" id="Phobius"/>
    </source>
</evidence>
<accession>A0A4U8WJ32</accession>
<dbReference type="RefSeq" id="WP_130915144.1">
    <property type="nucleotide sequence ID" value="NZ_LR215974.1"/>
</dbReference>
<proteinExistence type="predicted"/>
<keyword evidence="1" id="KW-1133">Transmembrane helix</keyword>
<gene>
    <name evidence="2" type="ORF">NCTC12078_03190</name>
</gene>
<dbReference type="EMBL" id="LR215974">
    <property type="protein sequence ID" value="VFB05135.1"/>
    <property type="molecule type" value="Genomic_DNA"/>
</dbReference>
<evidence type="ECO:0000313" key="3">
    <source>
        <dbReference type="Proteomes" id="UP000290013"/>
    </source>
</evidence>
<dbReference type="KEGG" id="ctai:NCTC12078_03190"/>
<reference evidence="2 3" key="1">
    <citation type="submission" date="2019-02" db="EMBL/GenBank/DDBJ databases">
        <authorList>
            <consortium name="Pathogen Informatics"/>
        </authorList>
    </citation>
    <scope>NUCLEOTIDE SEQUENCE [LARGE SCALE GENOMIC DNA]</scope>
    <source>
        <strain evidence="2 3">3012STDY6944375</strain>
    </source>
</reference>
<dbReference type="AlphaFoldDB" id="A0A4U8WJ32"/>
<keyword evidence="1" id="KW-0812">Transmembrane</keyword>
<name>A0A4U8WJ32_9FLAO</name>